<reference evidence="1 2" key="1">
    <citation type="submission" date="2018-05" db="EMBL/GenBank/DDBJ databases">
        <title>Comparative genomic sequence analysis between strain HN4 and CCM 8460T (Falsochrobactrum ovis) will provide more evidence to prove that HN4 is a new species of Falsochrobactrum.</title>
        <authorList>
            <person name="Lyu W."/>
            <person name="Sun L."/>
            <person name="Yao L."/>
        </authorList>
    </citation>
    <scope>NUCLEOTIDE SEQUENCE [LARGE SCALE GENOMIC DNA]</scope>
    <source>
        <strain evidence="1 2">HN4</strain>
    </source>
</reference>
<keyword evidence="2" id="KW-1185">Reference proteome</keyword>
<evidence type="ECO:0000313" key="2">
    <source>
        <dbReference type="Proteomes" id="UP000245865"/>
    </source>
</evidence>
<dbReference type="AlphaFoldDB" id="A0A316JFP8"/>
<comment type="caution">
    <text evidence="1">The sequence shown here is derived from an EMBL/GenBank/DDBJ whole genome shotgun (WGS) entry which is preliminary data.</text>
</comment>
<dbReference type="SUPFAM" id="SSF53218">
    <property type="entry name" value="Molybdenum cofactor biosynthesis proteins"/>
    <property type="match status" value="1"/>
</dbReference>
<gene>
    <name evidence="1" type="ORF">DKP76_02325</name>
</gene>
<dbReference type="RefSeq" id="WP_109704795.1">
    <property type="nucleotide sequence ID" value="NZ_QGDB01000001.1"/>
</dbReference>
<accession>A0A316JFP8</accession>
<name>A0A316JFP8_9HYPH</name>
<evidence type="ECO:0000313" key="1">
    <source>
        <dbReference type="EMBL" id="PWL19405.1"/>
    </source>
</evidence>
<proteinExistence type="predicted"/>
<dbReference type="UniPathway" id="UPA00344"/>
<organism evidence="1 2">
    <name type="scientific">Falsochrobactrum shanghaiense</name>
    <dbReference type="NCBI Taxonomy" id="2201899"/>
    <lineage>
        <taxon>Bacteria</taxon>
        <taxon>Pseudomonadati</taxon>
        <taxon>Pseudomonadota</taxon>
        <taxon>Alphaproteobacteria</taxon>
        <taxon>Hyphomicrobiales</taxon>
        <taxon>Brucellaceae</taxon>
        <taxon>Falsochrobactrum</taxon>
    </lineage>
</organism>
<dbReference type="CDD" id="cd03522">
    <property type="entry name" value="MoeA_like"/>
    <property type="match status" value="1"/>
</dbReference>
<sequence>MIFREWPLEEAEGTIIANSLVAEPYHLRKGTVLESGHLEAMRRAGMAHVLAAKLETDDMGENDAAAAIGRLLVSGNIESGVATTGRINLFAQKSGVFCADIAGVDAINMLDERISVASLHNHNRVEGGQMVATVKIIPFAVPKSLIDEIYNRCGERAMFDVKAFQATRIGLIQSRLPAIRETVLAKTQTLIARRAERNGGRVCAERRVAHESTALATAIAELAKISDLLVIFSASAVADEADIVPRAIIQAGGEILRIGVPVDPGNLLSVGKCAGKYVVVAPGSARSARESSLDRIIDRLMAGIELQSADLARMGVGGLLL</sequence>
<protein>
    <submittedName>
        <fullName evidence="1">Molybdopterin biosynthesis enzyme</fullName>
    </submittedName>
</protein>
<dbReference type="OrthoDB" id="9779263at2"/>
<dbReference type="Gene3D" id="3.40.980.10">
    <property type="entry name" value="MoaB/Mog-like domain"/>
    <property type="match status" value="1"/>
</dbReference>
<dbReference type="Proteomes" id="UP000245865">
    <property type="component" value="Unassembled WGS sequence"/>
</dbReference>
<dbReference type="EMBL" id="QGDB01000001">
    <property type="protein sequence ID" value="PWL19405.1"/>
    <property type="molecule type" value="Genomic_DNA"/>
</dbReference>
<dbReference type="InterPro" id="IPR036425">
    <property type="entry name" value="MoaB/Mog-like_dom_sf"/>
</dbReference>